<dbReference type="PANTHER" id="PTHR43873">
    <property type="entry name" value="COBYRINATE A,C-DIAMIDE SYNTHASE"/>
    <property type="match status" value="1"/>
</dbReference>
<dbReference type="HAMAP" id="MF_00027">
    <property type="entry name" value="CobB_CbiA"/>
    <property type="match status" value="1"/>
</dbReference>
<dbReference type="EC" id="6.3.5.9" evidence="9"/>
<gene>
    <name evidence="9" type="primary">cobB</name>
    <name evidence="12" type="ORF">GO984_07405</name>
</gene>
<dbReference type="GO" id="GO:0005524">
    <property type="term" value="F:ATP binding"/>
    <property type="evidence" value="ECO:0007669"/>
    <property type="project" value="UniProtKB-UniRule"/>
</dbReference>
<keyword evidence="13" id="KW-1185">Reference proteome</keyword>
<dbReference type="GO" id="GO:0043802">
    <property type="term" value="F:hydrogenobyrinic acid a,c-diamide synthase (glutamine-hydrolysing) activity"/>
    <property type="evidence" value="ECO:0007669"/>
    <property type="project" value="UniProtKB-UniRule"/>
</dbReference>
<comment type="pathway">
    <text evidence="9">Cofactor biosynthesis; adenosylcobalamin biosynthesis; cob(II)yrinate a,c-diamide from precorrin-2 (aerobic route): step 9/10.</text>
</comment>
<keyword evidence="8 9" id="KW-0315">Glutamine amidotransferase</keyword>
<reference evidence="12 13" key="1">
    <citation type="submission" date="2019-12" db="EMBL/GenBank/DDBJ databases">
        <authorList>
            <person name="Zhang Y.-J."/>
        </authorList>
    </citation>
    <scope>NUCLEOTIDE SEQUENCE [LARGE SCALE GENOMIC DNA]</scope>
    <source>
        <strain evidence="12 13">CY05</strain>
    </source>
</reference>
<evidence type="ECO:0000256" key="5">
    <source>
        <dbReference type="ARBA" id="ARBA00022741"/>
    </source>
</evidence>
<proteinExistence type="inferred from homology"/>
<dbReference type="SUPFAM" id="SSF52317">
    <property type="entry name" value="Class I glutamine amidotransferase-like"/>
    <property type="match status" value="1"/>
</dbReference>
<keyword evidence="4 9" id="KW-0436">Ligase</keyword>
<dbReference type="GO" id="GO:0042242">
    <property type="term" value="F:cobyrinic acid a,c-diamide synthase activity"/>
    <property type="evidence" value="ECO:0007669"/>
    <property type="project" value="InterPro"/>
</dbReference>
<dbReference type="EMBL" id="WQLV01000003">
    <property type="protein sequence ID" value="MVO15638.1"/>
    <property type="molecule type" value="Genomic_DNA"/>
</dbReference>
<dbReference type="InterPro" id="IPR027417">
    <property type="entry name" value="P-loop_NTPase"/>
</dbReference>
<organism evidence="12 13">
    <name type="scientific">Parasedimentitalea huanghaiensis</name>
    <dbReference type="NCBI Taxonomy" id="2682100"/>
    <lineage>
        <taxon>Bacteria</taxon>
        <taxon>Pseudomonadati</taxon>
        <taxon>Pseudomonadota</taxon>
        <taxon>Alphaproteobacteria</taxon>
        <taxon>Rhodobacterales</taxon>
        <taxon>Paracoccaceae</taxon>
        <taxon>Parasedimentitalea</taxon>
    </lineage>
</organism>
<name>A0A6L6WEC4_9RHOB</name>
<comment type="similarity">
    <text evidence="9">Belongs to the CobB/CbiA family.</text>
</comment>
<keyword evidence="7 9" id="KW-0460">Magnesium</keyword>
<dbReference type="PANTHER" id="PTHR43873:SF1">
    <property type="entry name" value="COBYRINATE A,C-DIAMIDE SYNTHASE"/>
    <property type="match status" value="1"/>
</dbReference>
<comment type="similarity">
    <text evidence="2">Belongs to the CobB/CobQ family. CobQ subfamily.</text>
</comment>
<comment type="domain">
    <text evidence="9">Comprises of two domains. The C-terminal domain contains the binding site for glutamine and catalyzes the hydrolysis of this substrate to glutamate and ammonia. The N-terminal domain is anticipated to bind ATP and hydrogenobyrinate and catalyzes the ultimate synthesis of the diamide product. The ammonia produced via the glutaminase domain is probably translocated to the adjacent domain via a molecular tunnel, where it reacts with an activated intermediate.</text>
</comment>
<evidence type="ECO:0000256" key="9">
    <source>
        <dbReference type="HAMAP-Rule" id="MF_00027"/>
    </source>
</evidence>
<dbReference type="AlphaFoldDB" id="A0A6L6WEC4"/>
<comment type="miscellaneous">
    <text evidence="9">The a and c carboxylates of hydrogenobyrinate are activated for nucleophilic attack via formation of a phosphorylated intermediate by ATP. CobB catalyzes first the amidation of the c-carboxylate, and then that of the a-carboxylate.</text>
</comment>
<evidence type="ECO:0000256" key="7">
    <source>
        <dbReference type="ARBA" id="ARBA00022842"/>
    </source>
</evidence>
<evidence type="ECO:0000313" key="12">
    <source>
        <dbReference type="EMBL" id="MVO15638.1"/>
    </source>
</evidence>
<comment type="cofactor">
    <cofactor evidence="1 9">
        <name>Mg(2+)</name>
        <dbReference type="ChEBI" id="CHEBI:18420"/>
    </cofactor>
</comment>
<dbReference type="UniPathway" id="UPA00148">
    <property type="reaction ID" value="UER00220"/>
</dbReference>
<evidence type="ECO:0000259" key="10">
    <source>
        <dbReference type="Pfam" id="PF01656"/>
    </source>
</evidence>
<protein>
    <recommendedName>
        <fullName evidence="9">Hydrogenobyrinate a,c-diamide synthase</fullName>
        <ecNumber evidence="9">6.3.5.9</ecNumber>
    </recommendedName>
    <alternativeName>
        <fullName evidence="9">Hydrogenobyrinic acid a,c-diamide synthase</fullName>
    </alternativeName>
</protein>
<comment type="catalytic activity">
    <reaction evidence="9">
        <text>hydrogenobyrinate + 2 L-glutamine + 2 ATP + 2 H2O = hydrogenobyrinate a,c-diamide + 2 L-glutamate + 2 ADP + 2 phosphate + 2 H(+)</text>
        <dbReference type="Rhea" id="RHEA:12544"/>
        <dbReference type="ChEBI" id="CHEBI:15377"/>
        <dbReference type="ChEBI" id="CHEBI:15378"/>
        <dbReference type="ChEBI" id="CHEBI:29985"/>
        <dbReference type="ChEBI" id="CHEBI:30616"/>
        <dbReference type="ChEBI" id="CHEBI:43474"/>
        <dbReference type="ChEBI" id="CHEBI:58359"/>
        <dbReference type="ChEBI" id="CHEBI:77873"/>
        <dbReference type="ChEBI" id="CHEBI:77874"/>
        <dbReference type="ChEBI" id="CHEBI:456216"/>
        <dbReference type="EC" id="6.3.5.9"/>
    </reaction>
</comment>
<evidence type="ECO:0000256" key="8">
    <source>
        <dbReference type="ARBA" id="ARBA00022962"/>
    </source>
</evidence>
<feature type="domain" description="CobQ/CobB/MinD/ParA nucleotide binding" evidence="10">
    <location>
        <begin position="9"/>
        <end position="194"/>
    </location>
</feature>
<dbReference type="NCBIfam" id="NF002204">
    <property type="entry name" value="PRK01077.1"/>
    <property type="match status" value="1"/>
</dbReference>
<evidence type="ECO:0000313" key="13">
    <source>
        <dbReference type="Proteomes" id="UP000478892"/>
    </source>
</evidence>
<evidence type="ECO:0000256" key="6">
    <source>
        <dbReference type="ARBA" id="ARBA00022840"/>
    </source>
</evidence>
<keyword evidence="6 9" id="KW-0067">ATP-binding</keyword>
<dbReference type="SUPFAM" id="SSF52540">
    <property type="entry name" value="P-loop containing nucleoside triphosphate hydrolases"/>
    <property type="match status" value="1"/>
</dbReference>
<feature type="domain" description="CobB/CobQ-like glutamine amidotransferase" evidence="11">
    <location>
        <begin position="247"/>
        <end position="436"/>
    </location>
</feature>
<dbReference type="InterPro" id="IPR029062">
    <property type="entry name" value="Class_I_gatase-like"/>
</dbReference>
<dbReference type="CDD" id="cd05388">
    <property type="entry name" value="CobB_N"/>
    <property type="match status" value="1"/>
</dbReference>
<dbReference type="InterPro" id="IPR002586">
    <property type="entry name" value="CobQ/CobB/MinD/ParA_Nub-bd_dom"/>
</dbReference>
<dbReference type="PROSITE" id="PS51274">
    <property type="entry name" value="GATASE_COBBQ"/>
    <property type="match status" value="1"/>
</dbReference>
<dbReference type="Pfam" id="PF07685">
    <property type="entry name" value="GATase_3"/>
    <property type="match status" value="1"/>
</dbReference>
<accession>A0A6L6WEC4</accession>
<feature type="active site" description="Nucleophile" evidence="9">
    <location>
        <position position="329"/>
    </location>
</feature>
<evidence type="ECO:0000256" key="2">
    <source>
        <dbReference type="ARBA" id="ARBA00006205"/>
    </source>
</evidence>
<evidence type="ECO:0000256" key="1">
    <source>
        <dbReference type="ARBA" id="ARBA00001946"/>
    </source>
</evidence>
<keyword evidence="3 9" id="KW-0169">Cobalamin biosynthesis</keyword>
<dbReference type="Pfam" id="PF01656">
    <property type="entry name" value="CbiA"/>
    <property type="match status" value="1"/>
</dbReference>
<dbReference type="NCBIfam" id="TIGR00379">
    <property type="entry name" value="cobB"/>
    <property type="match status" value="1"/>
</dbReference>
<dbReference type="Gene3D" id="3.40.50.300">
    <property type="entry name" value="P-loop containing nucleotide triphosphate hydrolases"/>
    <property type="match status" value="2"/>
</dbReference>
<evidence type="ECO:0000256" key="4">
    <source>
        <dbReference type="ARBA" id="ARBA00022598"/>
    </source>
</evidence>
<dbReference type="RefSeq" id="WP_157021928.1">
    <property type="nucleotide sequence ID" value="NZ_WQLV01000003.1"/>
</dbReference>
<evidence type="ECO:0000259" key="11">
    <source>
        <dbReference type="Pfam" id="PF07685"/>
    </source>
</evidence>
<dbReference type="Proteomes" id="UP000478892">
    <property type="component" value="Unassembled WGS sequence"/>
</dbReference>
<comment type="caution">
    <text evidence="12">The sequence shown here is derived from an EMBL/GenBank/DDBJ whole genome shotgun (WGS) entry which is preliminary data.</text>
</comment>
<sequence length="438" mass="46372">MSQNPPGLMISAPSSGTGKTTVMLGLLRAFAEDGLSVQPFKSGPDYIDPAFHLAAAKRASFNLDTWAMDDTLLNAVASQASGAEICIGEGSMGLYDGVATRGQTAFGTSAETAKRMGWPVVLVVDVGGQAQSAAATALGFKNYDPDLPFAGVILNRVASPRHERLTRLGMEKAGIKVLGSLPRRGDLTLPERHLGLIQAVEHPDLEEAISGYATFLRENVDLDAIKAAALSGAAPTAQPLPTPPAQRISLARDAAFSFTYPHLLTGWRNAGAEILPFSPLADEAPDANADLVWLPGGYPELHGGTLAAAETYRAGLRKHAETKPVHGECGGYMALGEALIDKQGNRHQMAGLLGLVTSYEKRKFHLGYRRAVLDAAMPGFDAGSALRGHEFHYSTILDEPDTPLAQVFDADGNPVPETGSIKGHVTGTFFHLITGERT</sequence>
<comment type="function">
    <text evidence="9">Catalyzes the ATP-dependent amidation of the two carboxylate groups at positions a and c of hydrogenobyrinate, using either L-glutamine or ammonia as the nitrogen source.</text>
</comment>
<dbReference type="GO" id="GO:0009236">
    <property type="term" value="P:cobalamin biosynthetic process"/>
    <property type="evidence" value="ECO:0007669"/>
    <property type="project" value="UniProtKB-UniRule"/>
</dbReference>
<keyword evidence="5 9" id="KW-0547">Nucleotide-binding</keyword>
<evidence type="ECO:0000256" key="3">
    <source>
        <dbReference type="ARBA" id="ARBA00022573"/>
    </source>
</evidence>
<dbReference type="Gene3D" id="3.40.50.880">
    <property type="match status" value="1"/>
</dbReference>
<feature type="site" description="Increases nucleophilicity of active site Cys" evidence="9">
    <location>
        <position position="431"/>
    </location>
</feature>
<dbReference type="InterPro" id="IPR011698">
    <property type="entry name" value="GATase_3"/>
</dbReference>
<dbReference type="InterPro" id="IPR004484">
    <property type="entry name" value="CbiA/CobB_synth"/>
</dbReference>